<dbReference type="InterPro" id="IPR050190">
    <property type="entry name" value="UPF0213_domain"/>
</dbReference>
<dbReference type="PANTHER" id="PTHR34477">
    <property type="entry name" value="UPF0213 PROTEIN YHBQ"/>
    <property type="match status" value="1"/>
</dbReference>
<dbReference type="Pfam" id="PF01541">
    <property type="entry name" value="GIY-YIG"/>
    <property type="match status" value="1"/>
</dbReference>
<sequence>MADWHLYILECRDGSLYTGITVDVERRFAQHVAGKGARYTRSRPPLRVLAAFPYPDRATASRAEHAVKRLPLSRKRALCSEGAASPDLPRFGLT</sequence>
<evidence type="ECO:0000313" key="4">
    <source>
        <dbReference type="Proteomes" id="UP000316471"/>
    </source>
</evidence>
<organism evidence="3 4">
    <name type="scientific">Aerolutibacter ruishenii</name>
    <dbReference type="NCBI Taxonomy" id="686800"/>
    <lineage>
        <taxon>Bacteria</taxon>
        <taxon>Pseudomonadati</taxon>
        <taxon>Pseudomonadota</taxon>
        <taxon>Gammaproteobacteria</taxon>
        <taxon>Lysobacterales</taxon>
        <taxon>Lysobacteraceae</taxon>
        <taxon>Aerolutibacter</taxon>
    </lineage>
</organism>
<comment type="similarity">
    <text evidence="1">Belongs to the UPF0213 family.</text>
</comment>
<protein>
    <submittedName>
        <fullName evidence="3">Putative endonuclease</fullName>
    </submittedName>
</protein>
<reference evidence="3 4" key="1">
    <citation type="journal article" date="2015" name="Stand. Genomic Sci.">
        <title>Genomic Encyclopedia of Bacterial and Archaeal Type Strains, Phase III: the genomes of soil and plant-associated and newly described type strains.</title>
        <authorList>
            <person name="Whitman W.B."/>
            <person name="Woyke T."/>
            <person name="Klenk H.P."/>
            <person name="Zhou Y."/>
            <person name="Lilburn T.G."/>
            <person name="Beck B.J."/>
            <person name="De Vos P."/>
            <person name="Vandamme P."/>
            <person name="Eisen J.A."/>
            <person name="Garrity G."/>
            <person name="Hugenholtz P."/>
            <person name="Kyrpides N.C."/>
        </authorList>
    </citation>
    <scope>NUCLEOTIDE SEQUENCE [LARGE SCALE GENOMIC DNA]</scope>
    <source>
        <strain evidence="3 4">CGMCC 1.10136</strain>
    </source>
</reference>
<name>A0A562LKP6_9GAMM</name>
<dbReference type="InterPro" id="IPR000305">
    <property type="entry name" value="GIY-YIG_endonuc"/>
</dbReference>
<accession>A0A562LKP6</accession>
<dbReference type="OrthoDB" id="9797095at2"/>
<feature type="domain" description="GIY-YIG" evidence="2">
    <location>
        <begin position="2"/>
        <end position="77"/>
    </location>
</feature>
<dbReference type="GO" id="GO:0004519">
    <property type="term" value="F:endonuclease activity"/>
    <property type="evidence" value="ECO:0007669"/>
    <property type="project" value="UniProtKB-KW"/>
</dbReference>
<evidence type="ECO:0000256" key="1">
    <source>
        <dbReference type="ARBA" id="ARBA00007435"/>
    </source>
</evidence>
<dbReference type="InterPro" id="IPR035901">
    <property type="entry name" value="GIY-YIG_endonuc_sf"/>
</dbReference>
<gene>
    <name evidence="3" type="ORF">IP93_02423</name>
</gene>
<dbReference type="EMBL" id="VLKP01000010">
    <property type="protein sequence ID" value="TWI08187.1"/>
    <property type="molecule type" value="Genomic_DNA"/>
</dbReference>
<dbReference type="PROSITE" id="PS50164">
    <property type="entry name" value="GIY_YIG"/>
    <property type="match status" value="1"/>
</dbReference>
<evidence type="ECO:0000313" key="3">
    <source>
        <dbReference type="EMBL" id="TWI08187.1"/>
    </source>
</evidence>
<keyword evidence="3" id="KW-0540">Nuclease</keyword>
<keyword evidence="3" id="KW-0378">Hydrolase</keyword>
<dbReference type="CDD" id="cd10456">
    <property type="entry name" value="GIY-YIG_UPF0213"/>
    <property type="match status" value="1"/>
</dbReference>
<comment type="caution">
    <text evidence="3">The sequence shown here is derived from an EMBL/GenBank/DDBJ whole genome shotgun (WGS) entry which is preliminary data.</text>
</comment>
<dbReference type="Gene3D" id="3.40.1440.10">
    <property type="entry name" value="GIY-YIG endonuclease"/>
    <property type="match status" value="1"/>
</dbReference>
<keyword evidence="3" id="KW-0255">Endonuclease</keyword>
<dbReference type="RefSeq" id="WP_144816194.1">
    <property type="nucleotide sequence ID" value="NZ_VLKP01000010.1"/>
</dbReference>
<dbReference type="PANTHER" id="PTHR34477:SF1">
    <property type="entry name" value="UPF0213 PROTEIN YHBQ"/>
    <property type="match status" value="1"/>
</dbReference>
<proteinExistence type="inferred from homology"/>
<dbReference type="Proteomes" id="UP000316471">
    <property type="component" value="Unassembled WGS sequence"/>
</dbReference>
<evidence type="ECO:0000259" key="2">
    <source>
        <dbReference type="PROSITE" id="PS50164"/>
    </source>
</evidence>
<dbReference type="AlphaFoldDB" id="A0A562LKP6"/>
<keyword evidence="4" id="KW-1185">Reference proteome</keyword>
<dbReference type="SUPFAM" id="SSF82771">
    <property type="entry name" value="GIY-YIG endonuclease"/>
    <property type="match status" value="1"/>
</dbReference>